<dbReference type="Proteomes" id="UP000661691">
    <property type="component" value="Unassembled WGS sequence"/>
</dbReference>
<dbReference type="EMBL" id="JACXAH010000002">
    <property type="protein sequence ID" value="MBD1371203.1"/>
    <property type="molecule type" value="Genomic_DNA"/>
</dbReference>
<evidence type="ECO:0000256" key="1">
    <source>
        <dbReference type="SAM" id="MobiDB-lite"/>
    </source>
</evidence>
<dbReference type="AlphaFoldDB" id="A0A926RT37"/>
<feature type="region of interest" description="Disordered" evidence="1">
    <location>
        <begin position="1"/>
        <end position="21"/>
    </location>
</feature>
<gene>
    <name evidence="3" type="ORF">IC620_02370</name>
</gene>
<evidence type="ECO:0000256" key="2">
    <source>
        <dbReference type="SAM" id="Phobius"/>
    </source>
</evidence>
<keyword evidence="4" id="KW-1185">Reference proteome</keyword>
<name>A0A926RT37_9BACL</name>
<dbReference type="PANTHER" id="PTHR40040:SF1">
    <property type="entry name" value="MEMBRANE PROTEIN"/>
    <property type="match status" value="1"/>
</dbReference>
<proteinExistence type="predicted"/>
<evidence type="ECO:0000313" key="4">
    <source>
        <dbReference type="Proteomes" id="UP000661691"/>
    </source>
</evidence>
<dbReference type="InterPro" id="IPR055338">
    <property type="entry name" value="YqfX-like"/>
</dbReference>
<feature type="compositionally biased region" description="Basic residues" evidence="1">
    <location>
        <begin position="1"/>
        <end position="11"/>
    </location>
</feature>
<evidence type="ECO:0000313" key="3">
    <source>
        <dbReference type="EMBL" id="MBD1371203.1"/>
    </source>
</evidence>
<dbReference type="PANTHER" id="PTHR40040">
    <property type="entry name" value="SMALL HYDROPHOBIC PROTEIN-RELATED"/>
    <property type="match status" value="1"/>
</dbReference>
<organism evidence="3 4">
    <name type="scientific">Polycladospora coralii</name>
    <dbReference type="NCBI Taxonomy" id="2771432"/>
    <lineage>
        <taxon>Bacteria</taxon>
        <taxon>Bacillati</taxon>
        <taxon>Bacillota</taxon>
        <taxon>Bacilli</taxon>
        <taxon>Bacillales</taxon>
        <taxon>Thermoactinomycetaceae</taxon>
        <taxon>Polycladospora</taxon>
    </lineage>
</organism>
<keyword evidence="2" id="KW-1133">Transmembrane helix</keyword>
<keyword evidence="2" id="KW-0812">Transmembrane</keyword>
<accession>A0A926RT37</accession>
<protein>
    <submittedName>
        <fullName evidence="3">DUF4190 domain-containing protein</fullName>
    </submittedName>
</protein>
<reference evidence="3" key="1">
    <citation type="submission" date="2020-09" db="EMBL/GenBank/DDBJ databases">
        <title>A novel bacterium of genus Hazenella, isolated from South China Sea.</title>
        <authorList>
            <person name="Huang H."/>
            <person name="Mo K."/>
            <person name="Hu Y."/>
        </authorList>
    </citation>
    <scope>NUCLEOTIDE SEQUENCE</scope>
    <source>
        <strain evidence="3">IB182357</strain>
    </source>
</reference>
<dbReference type="RefSeq" id="WP_191138913.1">
    <property type="nucleotide sequence ID" value="NZ_JACXAG020000002.1"/>
</dbReference>
<feature type="transmembrane region" description="Helical" evidence="2">
    <location>
        <begin position="96"/>
        <end position="125"/>
    </location>
</feature>
<feature type="region of interest" description="Disordered" evidence="1">
    <location>
        <begin position="67"/>
        <end position="89"/>
    </location>
</feature>
<keyword evidence="2" id="KW-0472">Membrane</keyword>
<sequence>MAKNKRNKKSQHLAERMESQKYGMDIAPIQSDVAVDEEVAAEIAPTGREHHEDQGDYKTEFAQDVAPMPAGFSGDREGSEEQEVDEETDSGRGLGIAAIVLSLLSFFFLPFIMASAAIIVGIISVRRGSALGWWGISIGVIAMIIMLIAAPFRAIF</sequence>
<feature type="transmembrane region" description="Helical" evidence="2">
    <location>
        <begin position="131"/>
        <end position="152"/>
    </location>
</feature>
<comment type="caution">
    <text evidence="3">The sequence shown here is derived from an EMBL/GenBank/DDBJ whole genome shotgun (WGS) entry which is preliminary data.</text>
</comment>